<evidence type="ECO:0000256" key="1">
    <source>
        <dbReference type="SAM" id="MobiDB-lite"/>
    </source>
</evidence>
<dbReference type="InterPro" id="IPR002048">
    <property type="entry name" value="EF_hand_dom"/>
</dbReference>
<feature type="compositionally biased region" description="Basic and acidic residues" evidence="1">
    <location>
        <begin position="52"/>
        <end position="66"/>
    </location>
</feature>
<dbReference type="CDD" id="cd00051">
    <property type="entry name" value="EFh"/>
    <property type="match status" value="1"/>
</dbReference>
<proteinExistence type="predicted"/>
<reference evidence="5" key="1">
    <citation type="journal article" date="2019" name="Int. J. Syst. Evol. Microbiol.">
        <title>The Global Catalogue of Microorganisms (GCM) 10K type strain sequencing project: providing services to taxonomists for standard genome sequencing and annotation.</title>
        <authorList>
            <consortium name="The Broad Institute Genomics Platform"/>
            <consortium name="The Broad Institute Genome Sequencing Center for Infectious Disease"/>
            <person name="Wu L."/>
            <person name="Ma J."/>
        </authorList>
    </citation>
    <scope>NUCLEOTIDE SEQUENCE [LARGE SCALE GENOMIC DNA]</scope>
    <source>
        <strain evidence="5">JCM 18053</strain>
    </source>
</reference>
<keyword evidence="2" id="KW-0732">Signal</keyword>
<dbReference type="SMART" id="SM00054">
    <property type="entry name" value="EFh"/>
    <property type="match status" value="2"/>
</dbReference>
<gene>
    <name evidence="4" type="ORF">GCM10023213_00770</name>
</gene>
<feature type="compositionally biased region" description="Basic and acidic residues" evidence="1">
    <location>
        <begin position="76"/>
        <end position="114"/>
    </location>
</feature>
<dbReference type="SUPFAM" id="SSF47473">
    <property type="entry name" value="EF-hand"/>
    <property type="match status" value="1"/>
</dbReference>
<feature type="region of interest" description="Disordered" evidence="1">
    <location>
        <begin position="49"/>
        <end position="125"/>
    </location>
</feature>
<dbReference type="PROSITE" id="PS00018">
    <property type="entry name" value="EF_HAND_1"/>
    <property type="match status" value="1"/>
</dbReference>
<protein>
    <recommendedName>
        <fullName evidence="3">EF-hand domain-containing protein</fullName>
    </recommendedName>
</protein>
<evidence type="ECO:0000256" key="2">
    <source>
        <dbReference type="SAM" id="SignalP"/>
    </source>
</evidence>
<dbReference type="EMBL" id="BAABIA010000001">
    <property type="protein sequence ID" value="GAA5132486.1"/>
    <property type="molecule type" value="Genomic_DNA"/>
</dbReference>
<keyword evidence="5" id="KW-1185">Reference proteome</keyword>
<evidence type="ECO:0000313" key="4">
    <source>
        <dbReference type="EMBL" id="GAA5132486.1"/>
    </source>
</evidence>
<accession>A0ABP9NRE3</accession>
<feature type="chain" id="PRO_5046297202" description="EF-hand domain-containing protein" evidence="2">
    <location>
        <begin position="49"/>
        <end position="125"/>
    </location>
</feature>
<organism evidence="4 5">
    <name type="scientific">Prosthecobacter algae</name>
    <dbReference type="NCBI Taxonomy" id="1144682"/>
    <lineage>
        <taxon>Bacteria</taxon>
        <taxon>Pseudomonadati</taxon>
        <taxon>Verrucomicrobiota</taxon>
        <taxon>Verrucomicrobiia</taxon>
        <taxon>Verrucomicrobiales</taxon>
        <taxon>Verrucomicrobiaceae</taxon>
        <taxon>Prosthecobacter</taxon>
    </lineage>
</organism>
<sequence length="125" mass="13311">MRGPAFNGADGSVDLNPLCKTKQNTRTIMKAITTILSVLALASFTLNAAEGDAPKKPKMDPEKAFAKLDANSDGSITKEEWAASPQAKKDAAKAEKAFAGKDKDKDGKLSKEEFTAAPKKKKKDA</sequence>
<dbReference type="Proteomes" id="UP001499852">
    <property type="component" value="Unassembled WGS sequence"/>
</dbReference>
<feature type="domain" description="EF-hand" evidence="3">
    <location>
        <begin position="89"/>
        <end position="124"/>
    </location>
</feature>
<dbReference type="Gene3D" id="1.10.238.10">
    <property type="entry name" value="EF-hand"/>
    <property type="match status" value="1"/>
</dbReference>
<dbReference type="PROSITE" id="PS50222">
    <property type="entry name" value="EF_HAND_2"/>
    <property type="match status" value="1"/>
</dbReference>
<feature type="signal peptide" evidence="2">
    <location>
        <begin position="1"/>
        <end position="48"/>
    </location>
</feature>
<evidence type="ECO:0000313" key="5">
    <source>
        <dbReference type="Proteomes" id="UP001499852"/>
    </source>
</evidence>
<evidence type="ECO:0000259" key="3">
    <source>
        <dbReference type="PROSITE" id="PS50222"/>
    </source>
</evidence>
<dbReference type="InterPro" id="IPR018247">
    <property type="entry name" value="EF_Hand_1_Ca_BS"/>
</dbReference>
<comment type="caution">
    <text evidence="4">The sequence shown here is derived from an EMBL/GenBank/DDBJ whole genome shotgun (WGS) entry which is preliminary data.</text>
</comment>
<dbReference type="Pfam" id="PF13499">
    <property type="entry name" value="EF-hand_7"/>
    <property type="match status" value="1"/>
</dbReference>
<dbReference type="InterPro" id="IPR011992">
    <property type="entry name" value="EF-hand-dom_pair"/>
</dbReference>
<name>A0ABP9NRE3_9BACT</name>